<dbReference type="InterPro" id="IPR036188">
    <property type="entry name" value="FAD/NAD-bd_sf"/>
</dbReference>
<feature type="domain" description="FAD-binding" evidence="3">
    <location>
        <begin position="3"/>
        <end position="336"/>
    </location>
</feature>
<keyword evidence="5" id="KW-1185">Reference proteome</keyword>
<dbReference type="Gene3D" id="3.50.50.60">
    <property type="entry name" value="FAD/NAD(P)-binding domain"/>
    <property type="match status" value="1"/>
</dbReference>
<comment type="caution">
    <text evidence="4">The sequence shown here is derived from an EMBL/GenBank/DDBJ whole genome shotgun (WGS) entry which is preliminary data.</text>
</comment>
<dbReference type="InterPro" id="IPR050493">
    <property type="entry name" value="FAD-dep_Monooxygenase_BioMet"/>
</dbReference>
<gene>
    <name evidence="4" type="ORF">ACFSBW_07300</name>
</gene>
<dbReference type="PANTHER" id="PTHR13789">
    <property type="entry name" value="MONOOXYGENASE"/>
    <property type="match status" value="1"/>
</dbReference>
<evidence type="ECO:0000256" key="2">
    <source>
        <dbReference type="ARBA" id="ARBA00023033"/>
    </source>
</evidence>
<keyword evidence="2 4" id="KW-0503">Monooxygenase</keyword>
<evidence type="ECO:0000313" key="4">
    <source>
        <dbReference type="EMBL" id="MFD1641677.1"/>
    </source>
</evidence>
<reference evidence="4 5" key="1">
    <citation type="journal article" date="2019" name="Int. J. Syst. Evol. Microbiol.">
        <title>The Global Catalogue of Microorganisms (GCM) 10K type strain sequencing project: providing services to taxonomists for standard genome sequencing and annotation.</title>
        <authorList>
            <consortium name="The Broad Institute Genomics Platform"/>
            <consortium name="The Broad Institute Genome Sequencing Center for Infectious Disease"/>
            <person name="Wu L."/>
            <person name="Ma J."/>
        </authorList>
    </citation>
    <scope>NUCLEOTIDE SEQUENCE [LARGE SCALE GENOMIC DNA]</scope>
    <source>
        <strain evidence="4 5">CGMCC 1.10593</strain>
    </source>
</reference>
<evidence type="ECO:0000259" key="3">
    <source>
        <dbReference type="Pfam" id="PF01494"/>
    </source>
</evidence>
<dbReference type="Pfam" id="PF01494">
    <property type="entry name" value="FAD_binding_3"/>
    <property type="match status" value="1"/>
</dbReference>
<dbReference type="InterPro" id="IPR002938">
    <property type="entry name" value="FAD-bd"/>
</dbReference>
<dbReference type="EMBL" id="JBHUDM010000002">
    <property type="protein sequence ID" value="MFD1641677.1"/>
    <property type="molecule type" value="Genomic_DNA"/>
</dbReference>
<organism evidence="4 5">
    <name type="scientific">Halohasta litorea</name>
    <dbReference type="NCBI Taxonomy" id="869891"/>
    <lineage>
        <taxon>Archaea</taxon>
        <taxon>Methanobacteriati</taxon>
        <taxon>Methanobacteriota</taxon>
        <taxon>Stenosarchaea group</taxon>
        <taxon>Halobacteria</taxon>
        <taxon>Halobacteriales</taxon>
        <taxon>Haloferacaceae</taxon>
        <taxon>Halohasta</taxon>
    </lineage>
</organism>
<dbReference type="PANTHER" id="PTHR13789:SF309">
    <property type="entry name" value="PUTATIVE (AFU_ORTHOLOGUE AFUA_6G14510)-RELATED"/>
    <property type="match status" value="1"/>
</dbReference>
<dbReference type="RefSeq" id="WP_256396723.1">
    <property type="nucleotide sequence ID" value="NZ_JANHDJ010000005.1"/>
</dbReference>
<protein>
    <submittedName>
        <fullName evidence="4">FAD-dependent monooxygenase</fullName>
    </submittedName>
</protein>
<dbReference type="Proteomes" id="UP001597052">
    <property type="component" value="Unassembled WGS sequence"/>
</dbReference>
<accession>A0ABD6D6D7</accession>
<dbReference type="GO" id="GO:0004497">
    <property type="term" value="F:monooxygenase activity"/>
    <property type="evidence" value="ECO:0007669"/>
    <property type="project" value="UniProtKB-KW"/>
</dbReference>
<name>A0ABD6D6D7_9EURY</name>
<proteinExistence type="predicted"/>
<keyword evidence="1" id="KW-0560">Oxidoreductase</keyword>
<dbReference type="SUPFAM" id="SSF51905">
    <property type="entry name" value="FAD/NAD(P)-binding domain"/>
    <property type="match status" value="1"/>
</dbReference>
<dbReference type="PRINTS" id="PR00420">
    <property type="entry name" value="RNGMNOXGNASE"/>
</dbReference>
<sequence length="387" mass="40586">MSTEVAIIGGGICGLTTAIALENRGFEPTVYESTDTYRPVGAGILLQTNALSVLDSISLAARIEASGAEIDAVPFLSPGGSRLFGFDLAFERDRFGHGFVAIHRAKLQELLLDELETTVQTGMECVSVTEPETPTVAFSDGSTVSPDCVIGADGIGSAVRAEICPTAEPRPADCIAYRGLAPAADLPGGTDPGFEVWGEGSFVGCSPLGDGRVYWYATATGPVAPDGTAVDRKSALRQRFDAYPEPVPQLLASTAADGIIVTPLADMAPLGRWSTGAVTLAGDAAHAMLPFVGQGAAQGIEDAAVLAAVLDAHETPAAAFKQYEQCRKSRAEGFVAASRRLGRLAAVDSAVGWRLRNLGIRLLPGKLSRRLRRQQAMPSRYQPASDR</sequence>
<dbReference type="AlphaFoldDB" id="A0ABD6D6D7"/>
<evidence type="ECO:0000256" key="1">
    <source>
        <dbReference type="ARBA" id="ARBA00023002"/>
    </source>
</evidence>
<evidence type="ECO:0000313" key="5">
    <source>
        <dbReference type="Proteomes" id="UP001597052"/>
    </source>
</evidence>